<name>A0A9W6WVL1_9STRA</name>
<keyword evidence="4" id="KW-0812">Transmembrane</keyword>
<evidence type="ECO:0000256" key="1">
    <source>
        <dbReference type="ARBA" id="ARBA00004340"/>
    </source>
</evidence>
<comment type="caution">
    <text evidence="6">The sequence shown here is derived from an EMBL/GenBank/DDBJ whole genome shotgun (WGS) entry which is preliminary data.</text>
</comment>
<comment type="subcellular location">
    <subcellularLocation>
        <location evidence="1">Host cell</location>
    </subcellularLocation>
    <subcellularLocation>
        <location evidence="2">Secreted</location>
    </subcellularLocation>
</comment>
<dbReference type="GO" id="GO:0043657">
    <property type="term" value="C:host cell"/>
    <property type="evidence" value="ECO:0007669"/>
    <property type="project" value="UniProtKB-SubCell"/>
</dbReference>
<dbReference type="Pfam" id="PF20147">
    <property type="entry name" value="Crinkler"/>
    <property type="match status" value="1"/>
</dbReference>
<proteinExistence type="predicted"/>
<evidence type="ECO:0000313" key="6">
    <source>
        <dbReference type="EMBL" id="GMF18440.1"/>
    </source>
</evidence>
<keyword evidence="7" id="KW-1185">Reference proteome</keyword>
<feature type="transmembrane region" description="Helical" evidence="4">
    <location>
        <begin position="53"/>
        <end position="77"/>
    </location>
</feature>
<dbReference type="EMBL" id="BSXW01000316">
    <property type="protein sequence ID" value="GMF18440.1"/>
    <property type="molecule type" value="Genomic_DNA"/>
</dbReference>
<feature type="domain" description="Crinkler effector protein N-terminal" evidence="5">
    <location>
        <begin position="228"/>
        <end position="287"/>
    </location>
</feature>
<keyword evidence="4" id="KW-1133">Transmembrane helix</keyword>
<keyword evidence="4" id="KW-0472">Membrane</keyword>
<sequence length="295" mass="33051">MRHIVKASAPEVETIDTSLNDLVSPAPVLKASFEHNVESGEKTRKLVLQGLQLLFHCEYLVLVGYVECAVPLVYVVYKVILEHLPNVAYYPGGAGNFGSAAVANILVLALLEIGSLLLLNLFLKRKFGLSSIYQLAFVLETQKYLVQGNLFVETLFLLQFELEHFYKHHLQFPLFGTCIRFIVLLFHAQILRFNSNGSTARSHFIFTDTARVFPFSPHPESAKLKMVTYFCVVVGVARIGFEVTIDDDNSVSALKDILAGMPYARSANEMQLFLAKINNAWLTSKSTAVIFQAKW</sequence>
<accession>A0A9W6WVL1</accession>
<evidence type="ECO:0000256" key="3">
    <source>
        <dbReference type="ARBA" id="ARBA00022525"/>
    </source>
</evidence>
<dbReference type="Proteomes" id="UP001165083">
    <property type="component" value="Unassembled WGS sequence"/>
</dbReference>
<dbReference type="InterPro" id="IPR045379">
    <property type="entry name" value="Crinkler_N"/>
</dbReference>
<feature type="transmembrane region" description="Helical" evidence="4">
    <location>
        <begin position="97"/>
        <end position="123"/>
    </location>
</feature>
<evidence type="ECO:0000313" key="7">
    <source>
        <dbReference type="Proteomes" id="UP001165083"/>
    </source>
</evidence>
<dbReference type="AlphaFoldDB" id="A0A9W6WVL1"/>
<protein>
    <submittedName>
        <fullName evidence="6">Unnamed protein product</fullName>
    </submittedName>
</protein>
<evidence type="ECO:0000256" key="2">
    <source>
        <dbReference type="ARBA" id="ARBA00004613"/>
    </source>
</evidence>
<keyword evidence="3" id="KW-0964">Secreted</keyword>
<dbReference type="GO" id="GO:0005576">
    <property type="term" value="C:extracellular region"/>
    <property type="evidence" value="ECO:0007669"/>
    <property type="project" value="UniProtKB-SubCell"/>
</dbReference>
<evidence type="ECO:0000256" key="4">
    <source>
        <dbReference type="SAM" id="Phobius"/>
    </source>
</evidence>
<reference evidence="6" key="1">
    <citation type="submission" date="2023-04" db="EMBL/GenBank/DDBJ databases">
        <title>Phytophthora lilii NBRC 32176.</title>
        <authorList>
            <person name="Ichikawa N."/>
            <person name="Sato H."/>
            <person name="Tonouchi N."/>
        </authorList>
    </citation>
    <scope>NUCLEOTIDE SEQUENCE</scope>
    <source>
        <strain evidence="6">NBRC 32176</strain>
    </source>
</reference>
<evidence type="ECO:0000259" key="5">
    <source>
        <dbReference type="Pfam" id="PF20147"/>
    </source>
</evidence>
<gene>
    <name evidence="6" type="ORF">Plil01_000690000</name>
</gene>
<organism evidence="6 7">
    <name type="scientific">Phytophthora lilii</name>
    <dbReference type="NCBI Taxonomy" id="2077276"/>
    <lineage>
        <taxon>Eukaryota</taxon>
        <taxon>Sar</taxon>
        <taxon>Stramenopiles</taxon>
        <taxon>Oomycota</taxon>
        <taxon>Peronosporomycetes</taxon>
        <taxon>Peronosporales</taxon>
        <taxon>Peronosporaceae</taxon>
        <taxon>Phytophthora</taxon>
    </lineage>
</organism>